<protein>
    <submittedName>
        <fullName evidence="2">Uncharacterized protein</fullName>
    </submittedName>
</protein>
<evidence type="ECO:0000313" key="3">
    <source>
        <dbReference type="Proteomes" id="UP000007755"/>
    </source>
</evidence>
<dbReference type="InParanoid" id="F4X153"/>
<dbReference type="EMBL" id="GL888526">
    <property type="protein sequence ID" value="EGI59820.1"/>
    <property type="molecule type" value="Genomic_DNA"/>
</dbReference>
<dbReference type="Proteomes" id="UP000007755">
    <property type="component" value="Unassembled WGS sequence"/>
</dbReference>
<keyword evidence="3" id="KW-1185">Reference proteome</keyword>
<dbReference type="AlphaFoldDB" id="F4X153"/>
<proteinExistence type="predicted"/>
<dbReference type="OrthoDB" id="8111264at2759"/>
<reference evidence="2" key="1">
    <citation type="submission" date="2011-02" db="EMBL/GenBank/DDBJ databases">
        <title>The genome of the leaf-cutting ant Acromyrmex echinatior suggests key adaptations to social evolution and fungus farming.</title>
        <authorList>
            <person name="Nygaard S."/>
            <person name="Zhang G."/>
        </authorList>
    </citation>
    <scope>NUCLEOTIDE SEQUENCE</scope>
</reference>
<sequence>MSLNELWPDILQVLAPSDDIEIVDDVCYELKGYEDLTVHFYNFLKDQLGTTIELITVQDWLNSQRVMSEDECLTDSQIVQIINEEEKEIEEEKKGIQRRITAVLQNKERKLQNKDDTTITEEEENKISKKRRKPKSGKGETDSEDLCEMLEDSIQKVQMCLDTIALDPAHNRRNKELGIIE</sequence>
<evidence type="ECO:0000313" key="2">
    <source>
        <dbReference type="EMBL" id="EGI59820.1"/>
    </source>
</evidence>
<dbReference type="STRING" id="103372.F4X153"/>
<accession>F4X153</accession>
<evidence type="ECO:0000256" key="1">
    <source>
        <dbReference type="SAM" id="MobiDB-lite"/>
    </source>
</evidence>
<organism evidence="3">
    <name type="scientific">Acromyrmex echinatior</name>
    <name type="common">Panamanian leafcutter ant</name>
    <name type="synonym">Acromyrmex octospinosus echinatior</name>
    <dbReference type="NCBI Taxonomy" id="103372"/>
    <lineage>
        <taxon>Eukaryota</taxon>
        <taxon>Metazoa</taxon>
        <taxon>Ecdysozoa</taxon>
        <taxon>Arthropoda</taxon>
        <taxon>Hexapoda</taxon>
        <taxon>Insecta</taxon>
        <taxon>Pterygota</taxon>
        <taxon>Neoptera</taxon>
        <taxon>Endopterygota</taxon>
        <taxon>Hymenoptera</taxon>
        <taxon>Apocrita</taxon>
        <taxon>Aculeata</taxon>
        <taxon>Formicoidea</taxon>
        <taxon>Formicidae</taxon>
        <taxon>Myrmicinae</taxon>
        <taxon>Acromyrmex</taxon>
    </lineage>
</organism>
<feature type="region of interest" description="Disordered" evidence="1">
    <location>
        <begin position="113"/>
        <end position="146"/>
    </location>
</feature>
<name>F4X153_ACREC</name>
<gene>
    <name evidence="2" type="ORF">G5I_12009</name>
</gene>